<dbReference type="EMBL" id="SSTE01020563">
    <property type="protein sequence ID" value="KAA0033903.1"/>
    <property type="molecule type" value="Genomic_DNA"/>
</dbReference>
<reference evidence="1 2" key="1">
    <citation type="submission" date="2019-08" db="EMBL/GenBank/DDBJ databases">
        <title>Draft genome sequences of two oriental melons (Cucumis melo L. var makuwa).</title>
        <authorList>
            <person name="Kwon S.-Y."/>
        </authorList>
    </citation>
    <scope>NUCLEOTIDE SEQUENCE [LARGE SCALE GENOMIC DNA]</scope>
    <source>
        <strain evidence="2">cv. SW 3</strain>
        <tissue evidence="1">Leaf</tissue>
    </source>
</reference>
<evidence type="ECO:0000313" key="2">
    <source>
        <dbReference type="Proteomes" id="UP000321393"/>
    </source>
</evidence>
<comment type="caution">
    <text evidence="1">The sequence shown here is derived from an EMBL/GenBank/DDBJ whole genome shotgun (WGS) entry which is preliminary data.</text>
</comment>
<dbReference type="Proteomes" id="UP000321393">
    <property type="component" value="Unassembled WGS sequence"/>
</dbReference>
<sequence length="64" mass="7133">METINMVVNDSEQTYKRTNDDDELALKVTMVPKVAAIDAPVADTSMNSFEYLKMKLSSSFVQGN</sequence>
<proteinExistence type="predicted"/>
<organism evidence="1 2">
    <name type="scientific">Cucumis melo var. makuwa</name>
    <name type="common">Oriental melon</name>
    <dbReference type="NCBI Taxonomy" id="1194695"/>
    <lineage>
        <taxon>Eukaryota</taxon>
        <taxon>Viridiplantae</taxon>
        <taxon>Streptophyta</taxon>
        <taxon>Embryophyta</taxon>
        <taxon>Tracheophyta</taxon>
        <taxon>Spermatophyta</taxon>
        <taxon>Magnoliopsida</taxon>
        <taxon>eudicotyledons</taxon>
        <taxon>Gunneridae</taxon>
        <taxon>Pentapetalae</taxon>
        <taxon>rosids</taxon>
        <taxon>fabids</taxon>
        <taxon>Cucurbitales</taxon>
        <taxon>Cucurbitaceae</taxon>
        <taxon>Benincaseae</taxon>
        <taxon>Cucumis</taxon>
    </lineage>
</organism>
<gene>
    <name evidence="1" type="ORF">E6C27_scaffold43059G00940</name>
</gene>
<name>A0A5A7STR8_CUCMM</name>
<evidence type="ECO:0000313" key="1">
    <source>
        <dbReference type="EMBL" id="KAA0033903.1"/>
    </source>
</evidence>
<dbReference type="AlphaFoldDB" id="A0A5A7STR8"/>
<accession>A0A5A7STR8</accession>
<protein>
    <submittedName>
        <fullName evidence="1">Uncharacterized protein</fullName>
    </submittedName>
</protein>